<feature type="region of interest" description="Disordered" evidence="1">
    <location>
        <begin position="1"/>
        <end position="48"/>
    </location>
</feature>
<dbReference type="Proteomes" id="UP000789390">
    <property type="component" value="Unassembled WGS sequence"/>
</dbReference>
<dbReference type="InterPro" id="IPR040564">
    <property type="entry name" value="CxC3-like"/>
</dbReference>
<dbReference type="AlphaFoldDB" id="A0A8J2RYQ8"/>
<dbReference type="OrthoDB" id="8941469at2759"/>
<keyword evidence="4" id="KW-1185">Reference proteome</keyword>
<evidence type="ECO:0000313" key="3">
    <source>
        <dbReference type="EMBL" id="CAH0112055.1"/>
    </source>
</evidence>
<comment type="caution">
    <text evidence="3">The sequence shown here is derived from an EMBL/GenBank/DDBJ whole genome shotgun (WGS) entry which is preliminary data.</text>
</comment>
<accession>A0A8J2RYQ8</accession>
<feature type="compositionally biased region" description="Basic and acidic residues" evidence="1">
    <location>
        <begin position="1"/>
        <end position="12"/>
    </location>
</feature>
<protein>
    <recommendedName>
        <fullName evidence="2">CxC3 like cysteine cluster domain-containing protein</fullName>
    </recommendedName>
</protein>
<dbReference type="EMBL" id="CAKKLH010000321">
    <property type="protein sequence ID" value="CAH0112055.1"/>
    <property type="molecule type" value="Genomic_DNA"/>
</dbReference>
<feature type="compositionally biased region" description="Basic residues" evidence="1">
    <location>
        <begin position="13"/>
        <end position="25"/>
    </location>
</feature>
<dbReference type="Pfam" id="PF18804">
    <property type="entry name" value="CxC3"/>
    <property type="match status" value="1"/>
</dbReference>
<feature type="region of interest" description="Disordered" evidence="1">
    <location>
        <begin position="385"/>
        <end position="430"/>
    </location>
</feature>
<organism evidence="3 4">
    <name type="scientific">Daphnia galeata</name>
    <dbReference type="NCBI Taxonomy" id="27404"/>
    <lineage>
        <taxon>Eukaryota</taxon>
        <taxon>Metazoa</taxon>
        <taxon>Ecdysozoa</taxon>
        <taxon>Arthropoda</taxon>
        <taxon>Crustacea</taxon>
        <taxon>Branchiopoda</taxon>
        <taxon>Diplostraca</taxon>
        <taxon>Cladocera</taxon>
        <taxon>Anomopoda</taxon>
        <taxon>Daphniidae</taxon>
        <taxon>Daphnia</taxon>
    </lineage>
</organism>
<sequence length="430" mass="49225">MSGRDLKLDSLARHKARTKAKKRKKDTSPKRSGNFFRNFGRGRGRGRVTQSDEVVAVSNQEGDSEITLSNERSGVQDIIHSVSLEQDIIEASILQLNKKKKEANQESQWKTRMKDKEDAWDSKRDAVFQNYISSRSYSCPFLYCLPALLPSFAGAFLSRMQKPSFVYYETWFKRRSRSYSQCQQLWSAMFEAKAEDYFASGFQPSSAVDETSFYLICTDLLDWCRHFQHKMPGISMNKIVETIQEISEQHNRCTSLSNTEFLMAIREYEFNRIRIQKEISRVEHMKCKACGAKPLACHVDGNMKCYRCGSAQGHGAKELLENVAIGRNDDVEAFVAEVNKAIPEGTLHVVVPHSKPENLILIPIQRTRSPSILKNGIEDLLLDNIQEDGDEENEAYEEDSEEETADYQDYSDEETNDYQDYADEGNEGNN</sequence>
<feature type="domain" description="CxC3 like cysteine cluster" evidence="2">
    <location>
        <begin position="187"/>
        <end position="250"/>
    </location>
</feature>
<reference evidence="3" key="1">
    <citation type="submission" date="2021-11" db="EMBL/GenBank/DDBJ databases">
        <authorList>
            <person name="Schell T."/>
        </authorList>
    </citation>
    <scope>NUCLEOTIDE SEQUENCE</scope>
    <source>
        <strain evidence="3">M5</strain>
    </source>
</reference>
<name>A0A8J2RYQ8_9CRUS</name>
<evidence type="ECO:0000256" key="1">
    <source>
        <dbReference type="SAM" id="MobiDB-lite"/>
    </source>
</evidence>
<evidence type="ECO:0000313" key="4">
    <source>
        <dbReference type="Proteomes" id="UP000789390"/>
    </source>
</evidence>
<evidence type="ECO:0000259" key="2">
    <source>
        <dbReference type="Pfam" id="PF18804"/>
    </source>
</evidence>
<gene>
    <name evidence="3" type="ORF">DGAL_LOCUS15766</name>
</gene>
<proteinExistence type="predicted"/>